<dbReference type="NCBIfam" id="TIGR01536">
    <property type="entry name" value="asn_synth_AEB"/>
    <property type="match status" value="1"/>
</dbReference>
<dbReference type="InterPro" id="IPR014729">
    <property type="entry name" value="Rossmann-like_a/b/a_fold"/>
</dbReference>
<keyword evidence="8" id="KW-0061">Asparagine biosynthesis</keyword>
<dbReference type="InterPro" id="IPR051786">
    <property type="entry name" value="ASN_synthetase/amidase"/>
</dbReference>
<comment type="caution">
    <text evidence="12">The sequence shown here is derived from an EMBL/GenBank/DDBJ whole genome shotgun (WGS) entry which is preliminary data.</text>
</comment>
<dbReference type="Gene3D" id="3.60.20.10">
    <property type="entry name" value="Glutamine Phosphoribosylpyrophosphate, subunit 1, domain 1"/>
    <property type="match status" value="1"/>
</dbReference>
<feature type="binding site" evidence="9">
    <location>
        <position position="103"/>
    </location>
    <ligand>
        <name>L-glutamine</name>
        <dbReference type="ChEBI" id="CHEBI:58359"/>
    </ligand>
</feature>
<evidence type="ECO:0000256" key="8">
    <source>
        <dbReference type="PIRSR" id="PIRSR001589-1"/>
    </source>
</evidence>
<dbReference type="PANTHER" id="PTHR43284:SF1">
    <property type="entry name" value="ASPARAGINE SYNTHETASE"/>
    <property type="match status" value="1"/>
</dbReference>
<dbReference type="InterPro" id="IPR001962">
    <property type="entry name" value="Asn_synthase"/>
</dbReference>
<dbReference type="InterPro" id="IPR029055">
    <property type="entry name" value="Ntn_hydrolases_N"/>
</dbReference>
<dbReference type="Gene3D" id="3.40.50.620">
    <property type="entry name" value="HUPs"/>
    <property type="match status" value="1"/>
</dbReference>
<comment type="catalytic activity">
    <reaction evidence="7">
        <text>L-aspartate + L-glutamine + ATP + H2O = L-asparagine + L-glutamate + AMP + diphosphate + H(+)</text>
        <dbReference type="Rhea" id="RHEA:12228"/>
        <dbReference type="ChEBI" id="CHEBI:15377"/>
        <dbReference type="ChEBI" id="CHEBI:15378"/>
        <dbReference type="ChEBI" id="CHEBI:29985"/>
        <dbReference type="ChEBI" id="CHEBI:29991"/>
        <dbReference type="ChEBI" id="CHEBI:30616"/>
        <dbReference type="ChEBI" id="CHEBI:33019"/>
        <dbReference type="ChEBI" id="CHEBI:58048"/>
        <dbReference type="ChEBI" id="CHEBI:58359"/>
        <dbReference type="ChEBI" id="CHEBI:456215"/>
        <dbReference type="EC" id="6.3.5.4"/>
    </reaction>
</comment>
<feature type="binding site" evidence="9">
    <location>
        <position position="301"/>
    </location>
    <ligand>
        <name>ATP</name>
        <dbReference type="ChEBI" id="CHEBI:30616"/>
    </ligand>
</feature>
<dbReference type="CDD" id="cd01991">
    <property type="entry name" value="Asn_synthase_B_C"/>
    <property type="match status" value="1"/>
</dbReference>
<dbReference type="AlphaFoldDB" id="A0A2A4T7M6"/>
<feature type="site" description="Important for beta-aspartyl-AMP intermediate formation" evidence="10">
    <location>
        <position position="376"/>
    </location>
</feature>
<dbReference type="Pfam" id="PF13522">
    <property type="entry name" value="GATase_6"/>
    <property type="match status" value="1"/>
</dbReference>
<dbReference type="Pfam" id="PF00733">
    <property type="entry name" value="Asn_synthase"/>
    <property type="match status" value="1"/>
</dbReference>
<evidence type="ECO:0000256" key="3">
    <source>
        <dbReference type="ARBA" id="ARBA00012737"/>
    </source>
</evidence>
<accession>A0A2A4T7M6</accession>
<dbReference type="PROSITE" id="PS51278">
    <property type="entry name" value="GATASE_TYPE_2"/>
    <property type="match status" value="1"/>
</dbReference>
<comment type="pathway">
    <text evidence="1">Amino-acid biosynthesis; L-asparagine biosynthesis; L-asparagine from L-aspartate (L-Gln route): step 1/1.</text>
</comment>
<protein>
    <recommendedName>
        <fullName evidence="3">asparagine synthase (glutamine-hydrolyzing)</fullName>
        <ecNumber evidence="3">6.3.5.4</ecNumber>
    </recommendedName>
</protein>
<dbReference type="PIRSF" id="PIRSF001589">
    <property type="entry name" value="Asn_synthetase_glu-h"/>
    <property type="match status" value="1"/>
</dbReference>
<evidence type="ECO:0000256" key="2">
    <source>
        <dbReference type="ARBA" id="ARBA00005752"/>
    </source>
</evidence>
<keyword evidence="8" id="KW-0028">Amino-acid biosynthesis</keyword>
<gene>
    <name evidence="12" type="primary">asnB</name>
    <name evidence="12" type="ORF">COB67_04265</name>
</gene>
<dbReference type="InterPro" id="IPR033738">
    <property type="entry name" value="AsnB_N"/>
</dbReference>
<dbReference type="SUPFAM" id="SSF56235">
    <property type="entry name" value="N-terminal nucleophile aminohydrolases (Ntn hydrolases)"/>
    <property type="match status" value="1"/>
</dbReference>
<keyword evidence="5 9" id="KW-0067">ATP-binding</keyword>
<dbReference type="CDD" id="cd00712">
    <property type="entry name" value="AsnB"/>
    <property type="match status" value="1"/>
</dbReference>
<dbReference type="InterPro" id="IPR017932">
    <property type="entry name" value="GATase_2_dom"/>
</dbReference>
<organism evidence="12 13">
    <name type="scientific">SAR324 cluster bacterium</name>
    <dbReference type="NCBI Taxonomy" id="2024889"/>
    <lineage>
        <taxon>Bacteria</taxon>
        <taxon>Deltaproteobacteria</taxon>
        <taxon>SAR324 cluster</taxon>
    </lineage>
</organism>
<dbReference type="SUPFAM" id="SSF52402">
    <property type="entry name" value="Adenine nucleotide alpha hydrolases-like"/>
    <property type="match status" value="1"/>
</dbReference>
<dbReference type="GO" id="GO:0005524">
    <property type="term" value="F:ATP binding"/>
    <property type="evidence" value="ECO:0007669"/>
    <property type="project" value="UniProtKB-KW"/>
</dbReference>
<dbReference type="EMBL" id="NVSR01000015">
    <property type="protein sequence ID" value="PCI29374.1"/>
    <property type="molecule type" value="Genomic_DNA"/>
</dbReference>
<dbReference type="PANTHER" id="PTHR43284">
    <property type="entry name" value="ASPARAGINE SYNTHETASE (GLUTAMINE-HYDROLYZING)"/>
    <property type="match status" value="1"/>
</dbReference>
<evidence type="ECO:0000256" key="4">
    <source>
        <dbReference type="ARBA" id="ARBA00022741"/>
    </source>
</evidence>
<evidence type="ECO:0000256" key="7">
    <source>
        <dbReference type="ARBA" id="ARBA00048741"/>
    </source>
</evidence>
<comment type="similarity">
    <text evidence="2">Belongs to the asparagine synthetase family.</text>
</comment>
<evidence type="ECO:0000313" key="13">
    <source>
        <dbReference type="Proteomes" id="UP000218113"/>
    </source>
</evidence>
<dbReference type="EC" id="6.3.5.4" evidence="3"/>
<dbReference type="Proteomes" id="UP000218113">
    <property type="component" value="Unassembled WGS sequence"/>
</dbReference>
<evidence type="ECO:0000256" key="6">
    <source>
        <dbReference type="ARBA" id="ARBA00022962"/>
    </source>
</evidence>
<keyword evidence="6 8" id="KW-0315">Glutamine amidotransferase</keyword>
<reference evidence="13" key="1">
    <citation type="submission" date="2017-08" db="EMBL/GenBank/DDBJ databases">
        <title>A dynamic microbial community with high functional redundancy inhabits the cold, oxic subseafloor aquifer.</title>
        <authorList>
            <person name="Tully B.J."/>
            <person name="Wheat C.G."/>
            <person name="Glazer B.T."/>
            <person name="Huber J.A."/>
        </authorList>
    </citation>
    <scope>NUCLEOTIDE SEQUENCE [LARGE SCALE GENOMIC DNA]</scope>
</reference>
<evidence type="ECO:0000313" key="12">
    <source>
        <dbReference type="EMBL" id="PCI29374.1"/>
    </source>
</evidence>
<feature type="binding site" evidence="9">
    <location>
        <begin position="374"/>
        <end position="375"/>
    </location>
    <ligand>
        <name>ATP</name>
        <dbReference type="ChEBI" id="CHEBI:30616"/>
    </ligand>
</feature>
<evidence type="ECO:0000259" key="11">
    <source>
        <dbReference type="PROSITE" id="PS51278"/>
    </source>
</evidence>
<name>A0A2A4T7M6_9DELT</name>
<dbReference type="GO" id="GO:0006529">
    <property type="term" value="P:asparagine biosynthetic process"/>
    <property type="evidence" value="ECO:0007669"/>
    <property type="project" value="UniProtKB-KW"/>
</dbReference>
<feature type="domain" description="Glutamine amidotransferase type-2" evidence="11">
    <location>
        <begin position="2"/>
        <end position="217"/>
    </location>
</feature>
<evidence type="ECO:0000256" key="1">
    <source>
        <dbReference type="ARBA" id="ARBA00005187"/>
    </source>
</evidence>
<dbReference type="GO" id="GO:0004066">
    <property type="term" value="F:asparagine synthase (glutamine-hydrolyzing) activity"/>
    <property type="evidence" value="ECO:0007669"/>
    <property type="project" value="UniProtKB-EC"/>
</dbReference>
<dbReference type="GO" id="GO:0005829">
    <property type="term" value="C:cytosol"/>
    <property type="evidence" value="ECO:0007669"/>
    <property type="project" value="TreeGrafter"/>
</dbReference>
<proteinExistence type="inferred from homology"/>
<dbReference type="InterPro" id="IPR006426">
    <property type="entry name" value="Asn_synth_AEB"/>
</dbReference>
<sequence length="647" mass="73324">MCGLTGLWGPEIGDERSLLGRMVDAIVHRGPDQQGIWYSETDKIGLAHRRLSIIDLSNQGAQPMFSADGRYRIAYNGEIYNFEEIREEINAHDSKIQWRGCSDTEVLLTAIQIWGLEGSVAKFAGMFAFALWDDLEKRLHLVRDRLGEKPLYYGWVKETLLFGSELSALQTHPAWIGEIDRDSLTLFLRYSYVPTPYSIYKGIKKLTPGTILTLSSSGDKEAIPVPFWDLQSVAMHGIKNPNPQTASELVKDLDLRLRRTIKRQMISDVPLGAFLSGGIDSSTIVALMQDQCDRPVKTFTIGFNEKGYDEALFAKKIASHLGTDHTELYVTPSEAQGVIHQLPATFAEPFADSSQIPMLLVSALAKQKVTVSLSGDGGDELFCGYNRYIWGNNIWNGIKHVPRGIRSLCAAGITSIPPGVWTNLANRLPLLKSRSGFGEKIHKLAALLDAKDHDTLCHRLLSLWFDPASVVLNGREPTVRYISNQKDCGIIDTTLKMMFIDMLNYMPDDILVKVDRSAMAVSLETRVPFLDHELVEFAWSIPLHWKKKDGVGKWILREVLYQYVPRKMIERPKQGFAVPIDQWLRGPLKEWAEELLSENRLIRDGFFNPTPIRKAWKEHLIGSRNRHYFLWNTLMFQSWLQHQGLSS</sequence>
<feature type="active site" description="For GATase activity" evidence="8">
    <location>
        <position position="2"/>
    </location>
</feature>
<keyword evidence="4 9" id="KW-0547">Nucleotide-binding</keyword>
<evidence type="ECO:0000256" key="5">
    <source>
        <dbReference type="ARBA" id="ARBA00022840"/>
    </source>
</evidence>
<evidence type="ECO:0000256" key="9">
    <source>
        <dbReference type="PIRSR" id="PIRSR001589-2"/>
    </source>
</evidence>
<evidence type="ECO:0000256" key="10">
    <source>
        <dbReference type="PIRSR" id="PIRSR001589-3"/>
    </source>
</evidence>